<dbReference type="GO" id="GO:0016987">
    <property type="term" value="F:sigma factor activity"/>
    <property type="evidence" value="ECO:0007669"/>
    <property type="project" value="UniProtKB-KW"/>
</dbReference>
<comment type="similarity">
    <text evidence="1">Belongs to the sigma-70 factor family. ECF subfamily.</text>
</comment>
<dbReference type="InterPro" id="IPR039425">
    <property type="entry name" value="RNA_pol_sigma-70-like"/>
</dbReference>
<dbReference type="InterPro" id="IPR013325">
    <property type="entry name" value="RNA_pol_sigma_r2"/>
</dbReference>
<dbReference type="EMBL" id="CABFVA020000017">
    <property type="protein sequence ID" value="VVM05268.1"/>
    <property type="molecule type" value="Genomic_DNA"/>
</dbReference>
<evidence type="ECO:0000256" key="5">
    <source>
        <dbReference type="ARBA" id="ARBA00023163"/>
    </source>
</evidence>
<dbReference type="InterPro" id="IPR036388">
    <property type="entry name" value="WH-like_DNA-bd_sf"/>
</dbReference>
<dbReference type="Proteomes" id="UP000334923">
    <property type="component" value="Unassembled WGS sequence"/>
</dbReference>
<dbReference type="RefSeq" id="WP_142659397.1">
    <property type="nucleotide sequence ID" value="NZ_CABFVA020000017.1"/>
</dbReference>
<dbReference type="OrthoDB" id="193693at2"/>
<evidence type="ECO:0000313" key="10">
    <source>
        <dbReference type="Proteomes" id="UP000334923"/>
    </source>
</evidence>
<evidence type="ECO:0000256" key="3">
    <source>
        <dbReference type="ARBA" id="ARBA00023082"/>
    </source>
</evidence>
<evidence type="ECO:0000256" key="4">
    <source>
        <dbReference type="ARBA" id="ARBA00023125"/>
    </source>
</evidence>
<dbReference type="GO" id="GO:0006352">
    <property type="term" value="P:DNA-templated transcription initiation"/>
    <property type="evidence" value="ECO:0007669"/>
    <property type="project" value="InterPro"/>
</dbReference>
<evidence type="ECO:0000259" key="8">
    <source>
        <dbReference type="Pfam" id="PF08281"/>
    </source>
</evidence>
<keyword evidence="10" id="KW-1185">Reference proteome</keyword>
<sequence>MIAPDPDWELMTRLAKGNDQALSALMDRWQERLFFFLCRLTGDAASAADLAQETFVRVYEARSKVRPKGRFSTWLFTIATNLSRNLARWRRRHPTVSLEAPGDREHSRPLEELLGSETPPGTQLERREICEQVRAAVLLLPEPLKETLILFEYEELSYEEIAQVLGCSRKIVEMRLYRARKSLRKALARKQLL</sequence>
<dbReference type="InterPro" id="IPR014284">
    <property type="entry name" value="RNA_pol_sigma-70_dom"/>
</dbReference>
<dbReference type="PANTHER" id="PTHR43133">
    <property type="entry name" value="RNA POLYMERASE ECF-TYPE SIGMA FACTO"/>
    <property type="match status" value="1"/>
</dbReference>
<feature type="region of interest" description="Disordered" evidence="6">
    <location>
        <begin position="97"/>
        <end position="121"/>
    </location>
</feature>
<dbReference type="Gene3D" id="1.10.1740.10">
    <property type="match status" value="1"/>
</dbReference>
<organism evidence="9 10">
    <name type="scientific">Methylacidimicrobium tartarophylax</name>
    <dbReference type="NCBI Taxonomy" id="1041768"/>
    <lineage>
        <taxon>Bacteria</taxon>
        <taxon>Pseudomonadati</taxon>
        <taxon>Verrucomicrobiota</taxon>
        <taxon>Methylacidimicrobium</taxon>
    </lineage>
</organism>
<keyword evidence="4" id="KW-0238">DNA-binding</keyword>
<evidence type="ECO:0000313" key="9">
    <source>
        <dbReference type="EMBL" id="VVM05268.1"/>
    </source>
</evidence>
<feature type="domain" description="RNA polymerase sigma-70 region 2" evidence="7">
    <location>
        <begin position="25"/>
        <end position="92"/>
    </location>
</feature>
<keyword evidence="2" id="KW-0805">Transcription regulation</keyword>
<gene>
    <name evidence="9" type="primary">sigW</name>
    <name evidence="9" type="ORF">MAMT_00542</name>
</gene>
<dbReference type="NCBIfam" id="TIGR02937">
    <property type="entry name" value="sigma70-ECF"/>
    <property type="match status" value="1"/>
</dbReference>
<protein>
    <submittedName>
        <fullName evidence="9">ECF RNA polymerase sigma factor SigW</fullName>
    </submittedName>
</protein>
<dbReference type="AlphaFoldDB" id="A0A5E6MA95"/>
<dbReference type="CDD" id="cd06171">
    <property type="entry name" value="Sigma70_r4"/>
    <property type="match status" value="1"/>
</dbReference>
<evidence type="ECO:0000256" key="2">
    <source>
        <dbReference type="ARBA" id="ARBA00023015"/>
    </source>
</evidence>
<keyword evidence="3" id="KW-0731">Sigma factor</keyword>
<reference evidence="9 10" key="1">
    <citation type="submission" date="2019-09" db="EMBL/GenBank/DDBJ databases">
        <authorList>
            <person name="Cremers G."/>
        </authorList>
    </citation>
    <scope>NUCLEOTIDE SEQUENCE [LARGE SCALE GENOMIC DNA]</scope>
    <source>
        <strain evidence="9">4A</strain>
    </source>
</reference>
<dbReference type="InterPro" id="IPR013249">
    <property type="entry name" value="RNA_pol_sigma70_r4_t2"/>
</dbReference>
<dbReference type="InterPro" id="IPR013324">
    <property type="entry name" value="RNA_pol_sigma_r3/r4-like"/>
</dbReference>
<dbReference type="PANTHER" id="PTHR43133:SF8">
    <property type="entry name" value="RNA POLYMERASE SIGMA FACTOR HI_1459-RELATED"/>
    <property type="match status" value="1"/>
</dbReference>
<evidence type="ECO:0000256" key="1">
    <source>
        <dbReference type="ARBA" id="ARBA00010641"/>
    </source>
</evidence>
<evidence type="ECO:0000256" key="6">
    <source>
        <dbReference type="SAM" id="MobiDB-lite"/>
    </source>
</evidence>
<feature type="domain" description="RNA polymerase sigma factor 70 region 4 type 2" evidence="8">
    <location>
        <begin position="131"/>
        <end position="183"/>
    </location>
</feature>
<dbReference type="Pfam" id="PF04542">
    <property type="entry name" value="Sigma70_r2"/>
    <property type="match status" value="1"/>
</dbReference>
<dbReference type="SUPFAM" id="SSF88659">
    <property type="entry name" value="Sigma3 and sigma4 domains of RNA polymerase sigma factors"/>
    <property type="match status" value="1"/>
</dbReference>
<evidence type="ECO:0000259" key="7">
    <source>
        <dbReference type="Pfam" id="PF04542"/>
    </source>
</evidence>
<dbReference type="SUPFAM" id="SSF88946">
    <property type="entry name" value="Sigma2 domain of RNA polymerase sigma factors"/>
    <property type="match status" value="1"/>
</dbReference>
<proteinExistence type="inferred from homology"/>
<feature type="compositionally biased region" description="Basic and acidic residues" evidence="6">
    <location>
        <begin position="101"/>
        <end position="111"/>
    </location>
</feature>
<accession>A0A5E6MA95</accession>
<keyword evidence="5" id="KW-0804">Transcription</keyword>
<name>A0A5E6MA95_9BACT</name>
<dbReference type="Gene3D" id="1.10.10.10">
    <property type="entry name" value="Winged helix-like DNA-binding domain superfamily/Winged helix DNA-binding domain"/>
    <property type="match status" value="1"/>
</dbReference>
<dbReference type="InterPro" id="IPR007627">
    <property type="entry name" value="RNA_pol_sigma70_r2"/>
</dbReference>
<dbReference type="Pfam" id="PF08281">
    <property type="entry name" value="Sigma70_r4_2"/>
    <property type="match status" value="1"/>
</dbReference>
<dbReference type="GO" id="GO:0003677">
    <property type="term" value="F:DNA binding"/>
    <property type="evidence" value="ECO:0007669"/>
    <property type="project" value="UniProtKB-KW"/>
</dbReference>